<feature type="region of interest" description="Disordered" evidence="5">
    <location>
        <begin position="102"/>
        <end position="122"/>
    </location>
</feature>
<evidence type="ECO:0000256" key="2">
    <source>
        <dbReference type="ARBA" id="ARBA00022729"/>
    </source>
</evidence>
<dbReference type="Pfam" id="PF00263">
    <property type="entry name" value="Secretin"/>
    <property type="match status" value="1"/>
</dbReference>
<comment type="subcellular location">
    <subcellularLocation>
        <location evidence="1">Membrane</location>
    </subcellularLocation>
</comment>
<dbReference type="AlphaFoldDB" id="A0A7X1AZ17"/>
<evidence type="ECO:0000256" key="6">
    <source>
        <dbReference type="SAM" id="SignalP"/>
    </source>
</evidence>
<dbReference type="GO" id="GO:0016020">
    <property type="term" value="C:membrane"/>
    <property type="evidence" value="ECO:0007669"/>
    <property type="project" value="UniProtKB-SubCell"/>
</dbReference>
<evidence type="ECO:0000259" key="7">
    <source>
        <dbReference type="Pfam" id="PF00263"/>
    </source>
</evidence>
<feature type="signal peptide" evidence="6">
    <location>
        <begin position="1"/>
        <end position="29"/>
    </location>
</feature>
<keyword evidence="9" id="KW-1185">Reference proteome</keyword>
<keyword evidence="3" id="KW-0472">Membrane</keyword>
<accession>A0A7X1AZ17</accession>
<dbReference type="PANTHER" id="PTHR30332:SF24">
    <property type="entry name" value="SECRETIN GSPD-RELATED"/>
    <property type="match status" value="1"/>
</dbReference>
<dbReference type="InterPro" id="IPR011990">
    <property type="entry name" value="TPR-like_helical_dom_sf"/>
</dbReference>
<sequence length="1033" mass="110665">MKTLNNLLRAAMTSAVLSAALVSAPVAYAAQDAGINPTEKVGLMASALSLKDQGDYAAAFEKATLLREIAPNDPSVNRLYNELVEEMEAEGIPFDLIATDESGSDESTVAPTATTEEAAPVVSPDANVKASISQAQKLAAEGSYPEAITLLNQAKANSTDPATQAQIDDLIASYILDQESSYVETAMENSREDMARAEELADEGRYSAAYELLDASINRLPVSTGTEDLIETLENTKKEMLLEQAEELAQKGEGNDAMAAFQEYQRDPSTDASIQDQAKDVQKMVKNPYAYNIREISPGFVAEYQEVQDLLVKGRAQFVNGDYEGARQTFAQVETISPENVEAKAFLYEIAERSTNSGHIDRTKTRAEMLNQVSRAWQQPRVYVDDRGPGTGGVETTSPVLKKLETIVIPRVTFTGTSLSRAVQSLSEMSEEFDRNATSAETRGVNMVVSGQGGTDRQVNFSVRNLSLLRILDIVGQQTGYQWDVVDQVVEFQPSDQKGGNNRLQRAIIPISKGTLDLILDIQSASGGGSSSVADDPFAAPTGPSGPATDDRQDALVNFFEASGIEFRNITGASIVNRGSRLLVNQTSRNIEEIRQTLRELDITDQVEIEAKFMEVVQGNLDELAFEWNAGNQGNAVITRSQSTSTTRSNGSNRSYTGTSSGSNTVNTIGPPPTSSFIGQDSTTYNSTVGNNSSFNSTTSSFESPQFDSYGNPRRDPTKGYNGSMNTLASIFGTTETSEQGTISSPSGNTPFSVAPGTPANALDLGADIISNFFTQGVIGNFDISMVMRAVSRMEGSDLLSAPRVTVMSGKSANIVVAQEFIYPTSYGEPTVTASSGSSDDGGGGGGGAVALASGVPEDFETRNLGVELTVTPTVEPNDKINLALQPRVTEFEGYVSYGGPNIALTDQTSVQSPSGYFQPIFSTRTVETEVTVFDGATVVLGGLTREEVQEYKQKIPILGDIPLIGRLFRSEGETSQKRNLIIFVTANLISPGGSPANQSFQGTESNSLFQNPTVISPGGILSRDKQKQPVEE</sequence>
<feature type="chain" id="PRO_5031013830" description="Type II/III secretion system secretin-like domain-containing protein" evidence="6">
    <location>
        <begin position="30"/>
        <end position="1033"/>
    </location>
</feature>
<feature type="compositionally biased region" description="Low complexity" evidence="5">
    <location>
        <begin position="686"/>
        <end position="704"/>
    </location>
</feature>
<dbReference type="InterPro" id="IPR004846">
    <property type="entry name" value="T2SS/T3SS_dom"/>
</dbReference>
<keyword evidence="2 6" id="KW-0732">Signal</keyword>
<dbReference type="SUPFAM" id="SSF48452">
    <property type="entry name" value="TPR-like"/>
    <property type="match status" value="1"/>
</dbReference>
<evidence type="ECO:0000256" key="1">
    <source>
        <dbReference type="ARBA" id="ARBA00004370"/>
    </source>
</evidence>
<dbReference type="Proteomes" id="UP000525652">
    <property type="component" value="Unassembled WGS sequence"/>
</dbReference>
<evidence type="ECO:0000313" key="9">
    <source>
        <dbReference type="Proteomes" id="UP000525652"/>
    </source>
</evidence>
<feature type="compositionally biased region" description="Polar residues" evidence="5">
    <location>
        <begin position="996"/>
        <end position="1015"/>
    </location>
</feature>
<dbReference type="RefSeq" id="WP_185692182.1">
    <property type="nucleotide sequence ID" value="NZ_JACHVA010000053.1"/>
</dbReference>
<feature type="region of interest" description="Disordered" evidence="5">
    <location>
        <begin position="637"/>
        <end position="721"/>
    </location>
</feature>
<dbReference type="GO" id="GO:0015627">
    <property type="term" value="C:type II protein secretion system complex"/>
    <property type="evidence" value="ECO:0007669"/>
    <property type="project" value="TreeGrafter"/>
</dbReference>
<evidence type="ECO:0000256" key="3">
    <source>
        <dbReference type="ARBA" id="ARBA00023136"/>
    </source>
</evidence>
<dbReference type="Gene3D" id="1.25.40.10">
    <property type="entry name" value="Tetratricopeptide repeat domain"/>
    <property type="match status" value="1"/>
</dbReference>
<organism evidence="8 9">
    <name type="scientific">Puniceicoccus vermicola</name>
    <dbReference type="NCBI Taxonomy" id="388746"/>
    <lineage>
        <taxon>Bacteria</taxon>
        <taxon>Pseudomonadati</taxon>
        <taxon>Verrucomicrobiota</taxon>
        <taxon>Opitutia</taxon>
        <taxon>Puniceicoccales</taxon>
        <taxon>Puniceicoccaceae</taxon>
        <taxon>Puniceicoccus</taxon>
    </lineage>
</organism>
<feature type="region of interest" description="Disordered" evidence="5">
    <location>
        <begin position="530"/>
        <end position="552"/>
    </location>
</feature>
<feature type="compositionally biased region" description="Basic and acidic residues" evidence="5">
    <location>
        <begin position="1023"/>
        <end position="1033"/>
    </location>
</feature>
<comment type="similarity">
    <text evidence="4">Belongs to the bacterial secretin family.</text>
</comment>
<gene>
    <name evidence="8" type="ORF">H5P30_06730</name>
</gene>
<dbReference type="EMBL" id="JACHVA010000053">
    <property type="protein sequence ID" value="MBC2601470.1"/>
    <property type="molecule type" value="Genomic_DNA"/>
</dbReference>
<dbReference type="GO" id="GO:0009306">
    <property type="term" value="P:protein secretion"/>
    <property type="evidence" value="ECO:0007669"/>
    <property type="project" value="InterPro"/>
</dbReference>
<reference evidence="8 9" key="1">
    <citation type="submission" date="2020-07" db="EMBL/GenBank/DDBJ databases">
        <authorList>
            <person name="Feng X."/>
        </authorList>
    </citation>
    <scope>NUCLEOTIDE SEQUENCE [LARGE SCALE GENOMIC DNA]</scope>
    <source>
        <strain evidence="8 9">JCM14086</strain>
    </source>
</reference>
<feature type="compositionally biased region" description="Polar residues" evidence="5">
    <location>
        <begin position="675"/>
        <end position="685"/>
    </location>
</feature>
<feature type="domain" description="Type II/III secretion system secretin-like" evidence="7">
    <location>
        <begin position="797"/>
        <end position="990"/>
    </location>
</feature>
<feature type="compositionally biased region" description="Low complexity" evidence="5">
    <location>
        <begin position="639"/>
        <end position="669"/>
    </location>
</feature>
<protein>
    <recommendedName>
        <fullName evidence="7">Type II/III secretion system secretin-like domain-containing protein</fullName>
    </recommendedName>
</protein>
<dbReference type="InterPro" id="IPR050810">
    <property type="entry name" value="Bact_Secretion_Sys_Channel"/>
</dbReference>
<dbReference type="PANTHER" id="PTHR30332">
    <property type="entry name" value="PROBABLE GENERAL SECRETION PATHWAY PROTEIN D"/>
    <property type="match status" value="1"/>
</dbReference>
<comment type="caution">
    <text evidence="8">The sequence shown here is derived from an EMBL/GenBank/DDBJ whole genome shotgun (WGS) entry which is preliminary data.</text>
</comment>
<evidence type="ECO:0000256" key="4">
    <source>
        <dbReference type="RuleBase" id="RU004003"/>
    </source>
</evidence>
<feature type="compositionally biased region" description="Low complexity" evidence="5">
    <location>
        <begin position="106"/>
        <end position="122"/>
    </location>
</feature>
<proteinExistence type="inferred from homology"/>
<name>A0A7X1AZ17_9BACT</name>
<evidence type="ECO:0000313" key="8">
    <source>
        <dbReference type="EMBL" id="MBC2601470.1"/>
    </source>
</evidence>
<feature type="region of interest" description="Disordered" evidence="5">
    <location>
        <begin position="996"/>
        <end position="1033"/>
    </location>
</feature>
<evidence type="ECO:0000256" key="5">
    <source>
        <dbReference type="SAM" id="MobiDB-lite"/>
    </source>
</evidence>